<feature type="region of interest" description="Disordered" evidence="1">
    <location>
        <begin position="233"/>
        <end position="257"/>
    </location>
</feature>
<feature type="compositionally biased region" description="Low complexity" evidence="1">
    <location>
        <begin position="233"/>
        <end position="247"/>
    </location>
</feature>
<dbReference type="Proteomes" id="UP000784294">
    <property type="component" value="Unassembled WGS sequence"/>
</dbReference>
<dbReference type="AlphaFoldDB" id="A0A3S4ZWW6"/>
<sequence>MILAVCCGEESSSVLVFDVANGRQLCSQKVHDEDTYSAAAFFSDSRKLAFGGMKGTFYVMDTEDQGRILTIVEGYRVQSMAAIIQPPLPALVSPQNGTDGSTFRRVCSSTFARQASGSSPDSGMPCDPSPPGAPQIGSMNAITRSHQTYQSNHQHCLHQGSGAFRRAHPQPGTPYENGESDLADENDDHGVAVSGFMPFISPVPSPADQLLVADSLHRVRLFVFGSTNASTGGTTSSGVAVNTPVGSSSGGSGTTTETTGTGKIILCSILLSDNAPLR</sequence>
<evidence type="ECO:0000313" key="3">
    <source>
        <dbReference type="Proteomes" id="UP000784294"/>
    </source>
</evidence>
<feature type="compositionally biased region" description="Polar residues" evidence="1">
    <location>
        <begin position="112"/>
        <end position="121"/>
    </location>
</feature>
<dbReference type="EMBL" id="CAAALY010019714">
    <property type="protein sequence ID" value="VEL14013.1"/>
    <property type="molecule type" value="Genomic_DNA"/>
</dbReference>
<name>A0A3S4ZWW6_9PLAT</name>
<proteinExistence type="predicted"/>
<reference evidence="2" key="1">
    <citation type="submission" date="2018-11" db="EMBL/GenBank/DDBJ databases">
        <authorList>
            <consortium name="Pathogen Informatics"/>
        </authorList>
    </citation>
    <scope>NUCLEOTIDE SEQUENCE</scope>
</reference>
<protein>
    <submittedName>
        <fullName evidence="2">Uncharacterized protein</fullName>
    </submittedName>
</protein>
<evidence type="ECO:0000313" key="2">
    <source>
        <dbReference type="EMBL" id="VEL14013.1"/>
    </source>
</evidence>
<feature type="region of interest" description="Disordered" evidence="1">
    <location>
        <begin position="112"/>
        <end position="138"/>
    </location>
</feature>
<dbReference type="InterPro" id="IPR015943">
    <property type="entry name" value="WD40/YVTN_repeat-like_dom_sf"/>
</dbReference>
<keyword evidence="3" id="KW-1185">Reference proteome</keyword>
<accession>A0A3S4ZWW6</accession>
<dbReference type="InterPro" id="IPR011047">
    <property type="entry name" value="Quinoprotein_ADH-like_sf"/>
</dbReference>
<feature type="region of interest" description="Disordered" evidence="1">
    <location>
        <begin position="163"/>
        <end position="189"/>
    </location>
</feature>
<dbReference type="OrthoDB" id="972532at2759"/>
<evidence type="ECO:0000256" key="1">
    <source>
        <dbReference type="SAM" id="MobiDB-lite"/>
    </source>
</evidence>
<comment type="caution">
    <text evidence="2">The sequence shown here is derived from an EMBL/GenBank/DDBJ whole genome shotgun (WGS) entry which is preliminary data.</text>
</comment>
<feature type="compositionally biased region" description="Acidic residues" evidence="1">
    <location>
        <begin position="178"/>
        <end position="187"/>
    </location>
</feature>
<dbReference type="Gene3D" id="2.130.10.10">
    <property type="entry name" value="YVTN repeat-like/Quinoprotein amine dehydrogenase"/>
    <property type="match status" value="1"/>
</dbReference>
<organism evidence="2 3">
    <name type="scientific">Protopolystoma xenopodis</name>
    <dbReference type="NCBI Taxonomy" id="117903"/>
    <lineage>
        <taxon>Eukaryota</taxon>
        <taxon>Metazoa</taxon>
        <taxon>Spiralia</taxon>
        <taxon>Lophotrochozoa</taxon>
        <taxon>Platyhelminthes</taxon>
        <taxon>Monogenea</taxon>
        <taxon>Polyopisthocotylea</taxon>
        <taxon>Polystomatidea</taxon>
        <taxon>Polystomatidae</taxon>
        <taxon>Protopolystoma</taxon>
    </lineage>
</organism>
<dbReference type="SUPFAM" id="SSF50998">
    <property type="entry name" value="Quinoprotein alcohol dehydrogenase-like"/>
    <property type="match status" value="1"/>
</dbReference>
<gene>
    <name evidence="2" type="ORF">PXEA_LOCUS7453</name>
</gene>